<dbReference type="PROSITE" id="PS51175">
    <property type="entry name" value="CBM6"/>
    <property type="match status" value="1"/>
</dbReference>
<evidence type="ECO:0000259" key="2">
    <source>
        <dbReference type="PROSITE" id="PS51175"/>
    </source>
</evidence>
<reference evidence="4 5" key="1">
    <citation type="submission" date="2023-05" db="EMBL/GenBank/DDBJ databases">
        <title>Streptantibioticus silvisoli sp. nov., acidotolerant actinomycetes 1 from pine litter.</title>
        <authorList>
            <person name="Swiecimska M."/>
            <person name="Golinska P."/>
            <person name="Sangal V."/>
            <person name="Wachnowicz B."/>
            <person name="Goodfellow M."/>
        </authorList>
    </citation>
    <scope>NUCLEOTIDE SEQUENCE</scope>
    <source>
        <strain evidence="4">SL13</strain>
        <strain evidence="3 5">SL54</strain>
    </source>
</reference>
<feature type="chain" id="PRO_5041743939" evidence="1">
    <location>
        <begin position="30"/>
        <end position="363"/>
    </location>
</feature>
<dbReference type="PANTHER" id="PTHR30383:SF5">
    <property type="entry name" value="SGNH HYDROLASE-TYPE ESTERASE DOMAIN-CONTAINING PROTEIN"/>
    <property type="match status" value="1"/>
</dbReference>
<name>A0AA90HF20_9ACTN</name>
<dbReference type="Pfam" id="PF13472">
    <property type="entry name" value="Lipase_GDSL_2"/>
    <property type="match status" value="1"/>
</dbReference>
<dbReference type="EMBL" id="JABXJJ020000051">
    <property type="protein sequence ID" value="MDI5973762.1"/>
    <property type="molecule type" value="Genomic_DNA"/>
</dbReference>
<dbReference type="PANTHER" id="PTHR30383">
    <property type="entry name" value="THIOESTERASE 1/PROTEASE 1/LYSOPHOSPHOLIPASE L1"/>
    <property type="match status" value="1"/>
</dbReference>
<dbReference type="Proteomes" id="UP001156398">
    <property type="component" value="Unassembled WGS sequence"/>
</dbReference>
<evidence type="ECO:0000256" key="1">
    <source>
        <dbReference type="SAM" id="SignalP"/>
    </source>
</evidence>
<dbReference type="InterPro" id="IPR051532">
    <property type="entry name" value="Ester_Hydrolysis_Enzymes"/>
</dbReference>
<keyword evidence="5" id="KW-1185">Reference proteome</keyword>
<organism evidence="4">
    <name type="scientific">Streptantibioticus silvisoli</name>
    <dbReference type="NCBI Taxonomy" id="2705255"/>
    <lineage>
        <taxon>Bacteria</taxon>
        <taxon>Bacillati</taxon>
        <taxon>Actinomycetota</taxon>
        <taxon>Actinomycetes</taxon>
        <taxon>Kitasatosporales</taxon>
        <taxon>Streptomycetaceae</taxon>
        <taxon>Streptantibioticus</taxon>
    </lineage>
</organism>
<feature type="signal peptide" evidence="1">
    <location>
        <begin position="1"/>
        <end position="29"/>
    </location>
</feature>
<dbReference type="SUPFAM" id="SSF49785">
    <property type="entry name" value="Galactose-binding domain-like"/>
    <property type="match status" value="1"/>
</dbReference>
<dbReference type="GO" id="GO:0030246">
    <property type="term" value="F:carbohydrate binding"/>
    <property type="evidence" value="ECO:0007669"/>
    <property type="project" value="InterPro"/>
</dbReference>
<evidence type="ECO:0000313" key="5">
    <source>
        <dbReference type="Proteomes" id="UP001156398"/>
    </source>
</evidence>
<dbReference type="SUPFAM" id="SSF52266">
    <property type="entry name" value="SGNH hydrolase"/>
    <property type="match status" value="1"/>
</dbReference>
<dbReference type="CDD" id="cd01833">
    <property type="entry name" value="XynB_like"/>
    <property type="match status" value="1"/>
</dbReference>
<dbReference type="RefSeq" id="WP_271315966.1">
    <property type="nucleotide sequence ID" value="NZ_JAAGKO020000052.1"/>
</dbReference>
<dbReference type="Gene3D" id="2.60.120.260">
    <property type="entry name" value="Galactose-binding domain-like"/>
    <property type="match status" value="1"/>
</dbReference>
<comment type="caution">
    <text evidence="4">The sequence shown here is derived from an EMBL/GenBank/DDBJ whole genome shotgun (WGS) entry which is preliminary data.</text>
</comment>
<accession>A0AA90HF20</accession>
<dbReference type="InterPro" id="IPR036514">
    <property type="entry name" value="SGNH_hydro_sf"/>
</dbReference>
<dbReference type="InterPro" id="IPR013830">
    <property type="entry name" value="SGNH_hydro"/>
</dbReference>
<dbReference type="InterPro" id="IPR008979">
    <property type="entry name" value="Galactose-bd-like_sf"/>
</dbReference>
<evidence type="ECO:0000313" key="3">
    <source>
        <dbReference type="EMBL" id="MDI5966465.1"/>
    </source>
</evidence>
<sequence>MPIIRPTALFAAILCAVAMLFTGVPPARAESNGGVRIMPLGDSITDGYTTPGGYRTDLWQYLAADGHTDDFVGSQSNGPAQLGDHDHEGHPGWRIDQIDAQVTGWLQATDPRTVLLHIGTNDMTQDYDPADAPARLSKLIGDITTADPGADVLVSDLIPIADPTAEALAEQYNAAVPGVVADWAAQGRHVHFVSMHDALTTADLTDGVHPTPGGYSKMAARWYSALISSPVTRWEAENPAYTTVQDADHPADTTASGGSKTGHIDNADSFLRYSINAPYTGQYRMYVRADNGMGTVCTHNLTVDDAPAVTVSYPSYGWGNWTMTGVNVQLNQGANTLTFAKGDCYAEIDSIDFATLGAPTPWI</sequence>
<dbReference type="GO" id="GO:0004622">
    <property type="term" value="F:phosphatidylcholine lysophospholipase activity"/>
    <property type="evidence" value="ECO:0007669"/>
    <property type="project" value="TreeGrafter"/>
</dbReference>
<gene>
    <name evidence="3" type="ORF">POF43_027705</name>
    <name evidence="4" type="ORF">POF50_031230</name>
</gene>
<dbReference type="EMBL" id="JAAGKO020000052">
    <property type="protein sequence ID" value="MDI5966465.1"/>
    <property type="molecule type" value="Genomic_DNA"/>
</dbReference>
<dbReference type="AlphaFoldDB" id="A0AA90HF20"/>
<evidence type="ECO:0000313" key="4">
    <source>
        <dbReference type="EMBL" id="MDI5973762.1"/>
    </source>
</evidence>
<proteinExistence type="predicted"/>
<keyword evidence="1" id="KW-0732">Signal</keyword>
<feature type="domain" description="CBM6" evidence="2">
    <location>
        <begin position="232"/>
        <end position="354"/>
    </location>
</feature>
<dbReference type="Gene3D" id="3.40.50.1110">
    <property type="entry name" value="SGNH hydrolase"/>
    <property type="match status" value="1"/>
</dbReference>
<dbReference type="InterPro" id="IPR005084">
    <property type="entry name" value="CBM6"/>
</dbReference>
<protein>
    <submittedName>
        <fullName evidence="4">GDSL-type esterase/lipase family protein</fullName>
    </submittedName>
</protein>